<dbReference type="PANTHER" id="PTHR46980:SF2">
    <property type="entry name" value="TRICALBIN-1-RELATED"/>
    <property type="match status" value="1"/>
</dbReference>
<feature type="compositionally biased region" description="Polar residues" evidence="1">
    <location>
        <begin position="477"/>
        <end position="491"/>
    </location>
</feature>
<dbReference type="InterPro" id="IPR000008">
    <property type="entry name" value="C2_dom"/>
</dbReference>
<dbReference type="Proteomes" id="UP000747399">
    <property type="component" value="Unassembled WGS sequence"/>
</dbReference>
<feature type="compositionally biased region" description="Polar residues" evidence="1">
    <location>
        <begin position="417"/>
        <end position="428"/>
    </location>
</feature>
<reference evidence="3" key="1">
    <citation type="journal article" date="2021" name="Proc. Natl. Acad. Sci. U.S.A.">
        <title>Three genomes in the algal genus Volvox reveal the fate of a haploid sex-determining region after a transition to homothallism.</title>
        <authorList>
            <person name="Yamamoto K."/>
            <person name="Hamaji T."/>
            <person name="Kawai-Toyooka H."/>
            <person name="Matsuzaki R."/>
            <person name="Takahashi F."/>
            <person name="Nishimura Y."/>
            <person name="Kawachi M."/>
            <person name="Noguchi H."/>
            <person name="Minakuchi Y."/>
            <person name="Umen J.G."/>
            <person name="Toyoda A."/>
            <person name="Nozaki H."/>
        </authorList>
    </citation>
    <scope>NUCLEOTIDE SEQUENCE</scope>
    <source>
        <strain evidence="3">NIES-3780</strain>
    </source>
</reference>
<evidence type="ECO:0000259" key="2">
    <source>
        <dbReference type="PROSITE" id="PS50004"/>
    </source>
</evidence>
<gene>
    <name evidence="3" type="ORF">Vafri_20806</name>
</gene>
<dbReference type="EMBL" id="BNCO01000098">
    <property type="protein sequence ID" value="GIL67420.1"/>
    <property type="molecule type" value="Genomic_DNA"/>
</dbReference>
<sequence>MADDIKVIKADDLLKGVKLTFHGQAPGEAAPADVHNSKGAGEGHRTNENPGVPPGGQKRTVSPIVVGPPPDAKGADAGPVKAAAAAAAGGTPGGATVTSSNSLLEGIAESLSEQYHSGEWLVPPGQPNDWRFMLAVCRAALVAWFNPVSTLAERLALTEAVGRAFGLDDHALEQAVAESLITNVQIPYQLAVQHAALNGNTFSVGPGSFPGDQAGRAAYLEFRREAMVEAEQLLQQQLGLPEFNGLLQVEVVGATGLPVKSGSKQLLPYTVLWLSDRSRNRRGEKLFTQAATDPERPVWIQQLPPITVTSPESELVVQVHGGLDRNRPTRVDPLLGRVAVRLAGLTPGLSQQVDLRLYGSKQEVPRGGGGGGFLCRCFGGGGAARKEPDTAAVVGHTASADQLDDVDGGKLVFDPSRPQSSGVKNSSGGAWREVGLLTLIVRYLPERRERLRRLAERSAPGPAGPHNYHTHNRHQRNPSTADSPKPGTNQPPMYDDTAGGLPAAGAGASISSLPTMAEALRGQLEALQAPLPSAVRRVRRLDSRKVDPLAVLDPGVDFHVTFRKLAAALQALAADGLKGAAALAAVPESGIPLTALGSFGQFLEDSGLEGPLQRFLPRALGPTGLPLLLLFGKLFRVRPATQQIALLQALLAQGSWMTGSREYLELIKRLWEPVLLWNSAGRLTLIETEGLIGVNATFLQRACPLLANQYDKLPGEEAVPCLVLLIEMVGWAVTGDTRRRASATASAAAAGGAAAPGPSAASLHLLIDHMQRAAFTTAESISALRPTHDSLPSDVEALTAAAKLVLDHLERDMRLQAEIPGLRPLIRTNSRVRYDALADSLETLFMYRPGSSKAASTALWPLEVMVTRLHSFMLRHQLARQPHSAGTPTRNGPAGRRRLSGDDTSSMTSSSPRSRASGVRDIYGDSTGGDSSNVSPVSVSLARVSHNASRPRRRSDGGGATDPRVNGVSGGGAAGTSRGGRSSVEDDEDDDSSVGGGEPKVVLFDFEAAMAEAMAEWAELGGEDLKRQLLRLLERDPLWPPPPSTHGSQVNGPNQSQVTARPHG</sequence>
<dbReference type="InterPro" id="IPR052455">
    <property type="entry name" value="Tricalbin_domain"/>
</dbReference>
<feature type="compositionally biased region" description="Low complexity" evidence="1">
    <location>
        <begin position="902"/>
        <end position="917"/>
    </location>
</feature>
<feature type="region of interest" description="Disordered" evidence="1">
    <location>
        <begin position="24"/>
        <end position="78"/>
    </location>
</feature>
<evidence type="ECO:0000313" key="4">
    <source>
        <dbReference type="Proteomes" id="UP000747399"/>
    </source>
</evidence>
<comment type="caution">
    <text evidence="3">The sequence shown here is derived from an EMBL/GenBank/DDBJ whole genome shotgun (WGS) entry which is preliminary data.</text>
</comment>
<proteinExistence type="predicted"/>
<dbReference type="CDD" id="cd00030">
    <property type="entry name" value="C2"/>
    <property type="match status" value="1"/>
</dbReference>
<feature type="compositionally biased region" description="Polar residues" evidence="1">
    <location>
        <begin position="1045"/>
        <end position="1064"/>
    </location>
</feature>
<evidence type="ECO:0000256" key="1">
    <source>
        <dbReference type="SAM" id="MobiDB-lite"/>
    </source>
</evidence>
<dbReference type="PROSITE" id="PS50004">
    <property type="entry name" value="C2"/>
    <property type="match status" value="1"/>
</dbReference>
<feature type="compositionally biased region" description="Polar residues" evidence="1">
    <location>
        <begin position="928"/>
        <end position="938"/>
    </location>
</feature>
<dbReference type="AlphaFoldDB" id="A0A8J4BS90"/>
<feature type="region of interest" description="Disordered" evidence="1">
    <location>
        <begin position="878"/>
        <end position="999"/>
    </location>
</feature>
<feature type="compositionally biased region" description="Gly residues" evidence="1">
    <location>
        <begin position="968"/>
        <end position="978"/>
    </location>
</feature>
<dbReference type="Gene3D" id="2.60.40.150">
    <property type="entry name" value="C2 domain"/>
    <property type="match status" value="1"/>
</dbReference>
<feature type="region of interest" description="Disordered" evidence="1">
    <location>
        <begin position="1036"/>
        <end position="1064"/>
    </location>
</feature>
<dbReference type="PANTHER" id="PTHR46980">
    <property type="entry name" value="TRICALBIN-1-RELATED"/>
    <property type="match status" value="1"/>
</dbReference>
<dbReference type="InterPro" id="IPR035892">
    <property type="entry name" value="C2_domain_sf"/>
</dbReference>
<feature type="region of interest" description="Disordered" evidence="1">
    <location>
        <begin position="404"/>
        <end position="428"/>
    </location>
</feature>
<feature type="non-terminal residue" evidence="3">
    <location>
        <position position="1"/>
    </location>
</feature>
<accession>A0A8J4BS90</accession>
<dbReference type="Pfam" id="PF00168">
    <property type="entry name" value="C2"/>
    <property type="match status" value="1"/>
</dbReference>
<dbReference type="SUPFAM" id="SSF49562">
    <property type="entry name" value="C2 domain (Calcium/lipid-binding domain, CaLB)"/>
    <property type="match status" value="1"/>
</dbReference>
<keyword evidence="4" id="KW-1185">Reference proteome</keyword>
<evidence type="ECO:0000313" key="3">
    <source>
        <dbReference type="EMBL" id="GIL67420.1"/>
    </source>
</evidence>
<feature type="region of interest" description="Disordered" evidence="1">
    <location>
        <begin position="456"/>
        <end position="501"/>
    </location>
</feature>
<feature type="domain" description="C2" evidence="2">
    <location>
        <begin position="229"/>
        <end position="357"/>
    </location>
</feature>
<organism evidence="3 4">
    <name type="scientific">Volvox africanus</name>
    <dbReference type="NCBI Taxonomy" id="51714"/>
    <lineage>
        <taxon>Eukaryota</taxon>
        <taxon>Viridiplantae</taxon>
        <taxon>Chlorophyta</taxon>
        <taxon>core chlorophytes</taxon>
        <taxon>Chlorophyceae</taxon>
        <taxon>CS clade</taxon>
        <taxon>Chlamydomonadales</taxon>
        <taxon>Volvocaceae</taxon>
        <taxon>Volvox</taxon>
    </lineage>
</organism>
<protein>
    <recommendedName>
        <fullName evidence="2">C2 domain-containing protein</fullName>
    </recommendedName>
</protein>
<name>A0A8J4BS90_9CHLO</name>